<keyword evidence="1" id="KW-0472">Membrane</keyword>
<reference evidence="2 3" key="1">
    <citation type="journal article" date="2019" name="Int. J. Syst. Evol. Microbiol.">
        <title>The Global Catalogue of Microorganisms (GCM) 10K type strain sequencing project: providing services to taxonomists for standard genome sequencing and annotation.</title>
        <authorList>
            <consortium name="The Broad Institute Genomics Platform"/>
            <consortium name="The Broad Institute Genome Sequencing Center for Infectious Disease"/>
            <person name="Wu L."/>
            <person name="Ma J."/>
        </authorList>
    </citation>
    <scope>NUCLEOTIDE SEQUENCE [LARGE SCALE GENOMIC DNA]</scope>
    <source>
        <strain evidence="2 3">CGMCC 1.12563</strain>
    </source>
</reference>
<feature type="transmembrane region" description="Helical" evidence="1">
    <location>
        <begin position="16"/>
        <end position="37"/>
    </location>
</feature>
<evidence type="ECO:0000256" key="1">
    <source>
        <dbReference type="SAM" id="Phobius"/>
    </source>
</evidence>
<evidence type="ECO:0008006" key="4">
    <source>
        <dbReference type="Google" id="ProtNLM"/>
    </source>
</evidence>
<dbReference type="EMBL" id="JBHUDC010000008">
    <property type="protein sequence ID" value="MFD1515277.1"/>
    <property type="molecule type" value="Genomic_DNA"/>
</dbReference>
<accession>A0ABD6B0B7</accession>
<organism evidence="2 3">
    <name type="scientific">Halomarina rubra</name>
    <dbReference type="NCBI Taxonomy" id="2071873"/>
    <lineage>
        <taxon>Archaea</taxon>
        <taxon>Methanobacteriati</taxon>
        <taxon>Methanobacteriota</taxon>
        <taxon>Stenosarchaea group</taxon>
        <taxon>Halobacteria</taxon>
        <taxon>Halobacteriales</taxon>
        <taxon>Natronomonadaceae</taxon>
        <taxon>Halomarina</taxon>
    </lineage>
</organism>
<feature type="transmembrane region" description="Helical" evidence="1">
    <location>
        <begin position="44"/>
        <end position="68"/>
    </location>
</feature>
<comment type="caution">
    <text evidence="2">The sequence shown here is derived from an EMBL/GenBank/DDBJ whole genome shotgun (WGS) entry which is preliminary data.</text>
</comment>
<dbReference type="RefSeq" id="WP_250875198.1">
    <property type="nucleotide sequence ID" value="NZ_JALXFV010000008.1"/>
</dbReference>
<keyword evidence="1" id="KW-0812">Transmembrane</keyword>
<evidence type="ECO:0000313" key="3">
    <source>
        <dbReference type="Proteomes" id="UP001597187"/>
    </source>
</evidence>
<protein>
    <recommendedName>
        <fullName evidence="4">Solute:sodium symporter small subunit</fullName>
    </recommendedName>
</protein>
<evidence type="ECO:0000313" key="2">
    <source>
        <dbReference type="EMBL" id="MFD1515277.1"/>
    </source>
</evidence>
<keyword evidence="1" id="KW-1133">Transmembrane helix</keyword>
<dbReference type="Proteomes" id="UP001597187">
    <property type="component" value="Unassembled WGS sequence"/>
</dbReference>
<sequence length="79" mass="9038">MSPYTPLQLYERGPPWLQYLPLAILGFLGLSLLVTVFSFRGPGIAVWFGMLYQLFWAGVALYVVYLLYRFVAAVERMAD</sequence>
<gene>
    <name evidence="2" type="ORF">ACFSBT_18510</name>
</gene>
<proteinExistence type="predicted"/>
<keyword evidence="3" id="KW-1185">Reference proteome</keyword>
<name>A0ABD6B0B7_9EURY</name>
<dbReference type="AlphaFoldDB" id="A0ABD6B0B7"/>